<protein>
    <recommendedName>
        <fullName evidence="4">GDP/GTP exchange factor Sec2 N-terminal domain-containing protein</fullName>
    </recommendedName>
</protein>
<name>A0A8H5G2C8_9AGAR</name>
<keyword evidence="6" id="KW-1185">Reference proteome</keyword>
<feature type="compositionally biased region" description="Pro residues" evidence="3">
    <location>
        <begin position="636"/>
        <end position="649"/>
    </location>
</feature>
<feature type="compositionally biased region" description="Polar residues" evidence="3">
    <location>
        <begin position="892"/>
        <end position="902"/>
    </location>
</feature>
<dbReference type="PANTHER" id="PTHR14430">
    <property type="entry name" value="RABIN3-RELATED"/>
    <property type="match status" value="1"/>
</dbReference>
<feature type="compositionally biased region" description="Polar residues" evidence="3">
    <location>
        <begin position="544"/>
        <end position="559"/>
    </location>
</feature>
<evidence type="ECO:0000256" key="3">
    <source>
        <dbReference type="SAM" id="MobiDB-lite"/>
    </source>
</evidence>
<dbReference type="AlphaFoldDB" id="A0A8H5G2C8"/>
<dbReference type="Pfam" id="PF06428">
    <property type="entry name" value="Sec2p"/>
    <property type="match status" value="1"/>
</dbReference>
<dbReference type="OrthoDB" id="1748564at2759"/>
<feature type="compositionally biased region" description="Basic and acidic residues" evidence="3">
    <location>
        <begin position="858"/>
        <end position="874"/>
    </location>
</feature>
<reference evidence="5 6" key="1">
    <citation type="journal article" date="2020" name="ISME J.">
        <title>Uncovering the hidden diversity of litter-decomposition mechanisms in mushroom-forming fungi.</title>
        <authorList>
            <person name="Floudas D."/>
            <person name="Bentzer J."/>
            <person name="Ahren D."/>
            <person name="Johansson T."/>
            <person name="Persson P."/>
            <person name="Tunlid A."/>
        </authorList>
    </citation>
    <scope>NUCLEOTIDE SEQUENCE [LARGE SCALE GENOMIC DNA]</scope>
    <source>
        <strain evidence="5 6">CBS 146.42</strain>
    </source>
</reference>
<feature type="compositionally biased region" description="Basic and acidic residues" evidence="3">
    <location>
        <begin position="993"/>
        <end position="1006"/>
    </location>
</feature>
<dbReference type="SUPFAM" id="SSF144284">
    <property type="entry name" value="Sec2 N-terminal region"/>
    <property type="match status" value="1"/>
</dbReference>
<evidence type="ECO:0000313" key="6">
    <source>
        <dbReference type="Proteomes" id="UP000559027"/>
    </source>
</evidence>
<dbReference type="InterPro" id="IPR040351">
    <property type="entry name" value="RAB3IL/RAB3IP/Sec2"/>
</dbReference>
<evidence type="ECO:0000256" key="2">
    <source>
        <dbReference type="SAM" id="Coils"/>
    </source>
</evidence>
<dbReference type="GO" id="GO:0070319">
    <property type="term" value="C:Golgi to plasma membrane transport vesicle"/>
    <property type="evidence" value="ECO:0007669"/>
    <property type="project" value="TreeGrafter"/>
</dbReference>
<dbReference type="CDD" id="cd21044">
    <property type="entry name" value="Rab11BD_RAB3IP_like"/>
    <property type="match status" value="1"/>
</dbReference>
<evidence type="ECO:0000259" key="4">
    <source>
        <dbReference type="Pfam" id="PF06428"/>
    </source>
</evidence>
<feature type="compositionally biased region" description="Basic and acidic residues" evidence="3">
    <location>
        <begin position="921"/>
        <end position="939"/>
    </location>
</feature>
<feature type="region of interest" description="Disordered" evidence="3">
    <location>
        <begin position="1"/>
        <end position="37"/>
    </location>
</feature>
<feature type="region of interest" description="Disordered" evidence="3">
    <location>
        <begin position="541"/>
        <end position="576"/>
    </location>
</feature>
<feature type="region of interest" description="Disordered" evidence="3">
    <location>
        <begin position="403"/>
        <end position="423"/>
    </location>
</feature>
<dbReference type="PANTHER" id="PTHR14430:SF0">
    <property type="entry name" value="SEC2P DOMAIN-CONTAINING PROTEIN"/>
    <property type="match status" value="1"/>
</dbReference>
<accession>A0A8H5G2C8</accession>
<feature type="compositionally biased region" description="Low complexity" evidence="3">
    <location>
        <begin position="782"/>
        <end position="800"/>
    </location>
</feature>
<feature type="compositionally biased region" description="Pro residues" evidence="3">
    <location>
        <begin position="735"/>
        <end position="748"/>
    </location>
</feature>
<feature type="region of interest" description="Disordered" evidence="3">
    <location>
        <begin position="364"/>
        <end position="386"/>
    </location>
</feature>
<dbReference type="GO" id="GO:0051286">
    <property type="term" value="C:cell tip"/>
    <property type="evidence" value="ECO:0007669"/>
    <property type="project" value="TreeGrafter"/>
</dbReference>
<evidence type="ECO:0000256" key="1">
    <source>
        <dbReference type="ARBA" id="ARBA00023054"/>
    </source>
</evidence>
<feature type="compositionally biased region" description="Polar residues" evidence="3">
    <location>
        <begin position="844"/>
        <end position="856"/>
    </location>
</feature>
<feature type="compositionally biased region" description="Low complexity" evidence="3">
    <location>
        <begin position="667"/>
        <end position="681"/>
    </location>
</feature>
<feature type="region of interest" description="Disordered" evidence="3">
    <location>
        <begin position="588"/>
        <end position="1034"/>
    </location>
</feature>
<keyword evidence="1 2" id="KW-0175">Coiled coil</keyword>
<sequence>MAEDILDSNPDSNPQNPKENPAGNEVLNGTNGNHKHYAADPEAQEMVIESLRNQIQDLFSQVTQLNGKLVKSYDRVSDLEDELHVSSAQLRTSSVKVSQLELERTQHLAALNTGLLVEKDHVTTELNRLMEKATEEAAQRGQAESARAAIEQELDDLSASLFNQANTMVAEARYAQHISQRKAEDAEQALRGAEEAVSAMQQQVQALQEEKESAERKATEIQTVMGKGKWIDRRDSQPVAPTLRLFSFHLPYQEFLSFIAHLRHLHLNSTSPPAMSTLLPLPFLTRLSTEDSDPTVRLDLAPSLSWLSRRSVLSAIHNGQLTIEPMAFTTLLMESSHLSNAGISGSANNEYIPCALCGTPVFSQAPSTNTSPTRPPTHPLKGMAHSYSGSGSSWSTSLFKKSPSSSNSITSGPPSIPPRSSARTTQVASNVVYPSQVYIFRISSNQTSSLPQLPLLKSSSSAAQSGSSTLSSSSQNMSSLPHSSVGSGAPSQSSTTIYPLCTNGWCLARLRTTCSMWAFVRTGIVERVWEEELPVVLPPPVPNRTVTSTPVSINSSNPANGPGATEKPPIPPRKRGLWGLASAIGERAASWSESTGEKAKRLAATPAPASEKENKTLPPTPPHPRERPDISETTAPPLPATSAAPPPLPKRSEGRARTPVNPPPSTSPSASPSNNAGTSTTDAPIASNATQLPPAEVKSSSPTPEAVVNKDQPDHSPVLPTESASGTVAALSTPPQTPTRPHGPPIPPRAVKRLSASLARPGTPSSVPLPDSRPSTPPVTTNPPSRTSSPALGSSPAASGAPPPIPRRAAARAPRKPIGESGDNSRPSSPAVPASPAKGGDVQAQEQATASPQPQLDSVKEIVEESKEGRKESEESTVLEGPEPPKAIEHASSLQSNVSAVSETDVFVDAEDGTQGEEDEKEKSSVKTVKGDKETKEALAETGGDIAKETKQEDAVMATPEQKEGPVISLNDQDLPPPVTSDATDAPPALPPRRSEAEKEVVKGDEMNDVDGSKAGGSDDGEDDGSMYISGRTWEERTWRELSRLREEMFLARTGAVRS</sequence>
<feature type="compositionally biased region" description="Low complexity" evidence="3">
    <location>
        <begin position="825"/>
        <end position="837"/>
    </location>
</feature>
<feature type="domain" description="GDP/GTP exchange factor Sec2 N-terminal" evidence="4">
    <location>
        <begin position="77"/>
        <end position="209"/>
    </location>
</feature>
<feature type="coiled-coil region" evidence="2">
    <location>
        <begin position="140"/>
        <end position="224"/>
    </location>
</feature>
<dbReference type="Gene3D" id="6.10.140.910">
    <property type="match status" value="1"/>
</dbReference>
<gene>
    <name evidence="5" type="ORF">D9756_006658</name>
</gene>
<dbReference type="GO" id="GO:0006887">
    <property type="term" value="P:exocytosis"/>
    <property type="evidence" value="ECO:0007669"/>
    <property type="project" value="TreeGrafter"/>
</dbReference>
<comment type="caution">
    <text evidence="5">The sequence shown here is derived from an EMBL/GenBank/DDBJ whole genome shotgun (WGS) entry which is preliminary data.</text>
</comment>
<evidence type="ECO:0000313" key="5">
    <source>
        <dbReference type="EMBL" id="KAF5356998.1"/>
    </source>
</evidence>
<feature type="region of interest" description="Disordered" evidence="3">
    <location>
        <begin position="461"/>
        <end position="493"/>
    </location>
</feature>
<dbReference type="Proteomes" id="UP000559027">
    <property type="component" value="Unassembled WGS sequence"/>
</dbReference>
<feature type="compositionally biased region" description="Polar residues" evidence="3">
    <location>
        <begin position="9"/>
        <end position="18"/>
    </location>
</feature>
<proteinExistence type="predicted"/>
<organism evidence="5 6">
    <name type="scientific">Leucocoprinus leucothites</name>
    <dbReference type="NCBI Taxonomy" id="201217"/>
    <lineage>
        <taxon>Eukaryota</taxon>
        <taxon>Fungi</taxon>
        <taxon>Dikarya</taxon>
        <taxon>Basidiomycota</taxon>
        <taxon>Agaricomycotina</taxon>
        <taxon>Agaricomycetes</taxon>
        <taxon>Agaricomycetidae</taxon>
        <taxon>Agaricales</taxon>
        <taxon>Agaricineae</taxon>
        <taxon>Agaricaceae</taxon>
        <taxon>Leucocoprinus</taxon>
    </lineage>
</organism>
<feature type="compositionally biased region" description="Acidic residues" evidence="3">
    <location>
        <begin position="906"/>
        <end position="920"/>
    </location>
</feature>
<dbReference type="EMBL" id="JAACJO010000006">
    <property type="protein sequence ID" value="KAF5356998.1"/>
    <property type="molecule type" value="Genomic_DNA"/>
</dbReference>
<feature type="compositionally biased region" description="Low complexity" evidence="3">
    <location>
        <begin position="403"/>
        <end position="421"/>
    </location>
</feature>
<dbReference type="InterPro" id="IPR009449">
    <property type="entry name" value="Sec2_N"/>
</dbReference>
<dbReference type="GO" id="GO:0005085">
    <property type="term" value="F:guanyl-nucleotide exchange factor activity"/>
    <property type="evidence" value="ECO:0007669"/>
    <property type="project" value="InterPro"/>
</dbReference>